<dbReference type="Gene3D" id="1.10.1200.10">
    <property type="entry name" value="ACP-like"/>
    <property type="match status" value="1"/>
</dbReference>
<dbReference type="InterPro" id="IPR036291">
    <property type="entry name" value="NAD(P)-bd_dom_sf"/>
</dbReference>
<evidence type="ECO:0000256" key="2">
    <source>
        <dbReference type="ARBA" id="ARBA00022553"/>
    </source>
</evidence>
<accession>A0A317XKR2</accession>
<dbReference type="EMBL" id="KZ819198">
    <property type="protein sequence ID" value="PWY98447.1"/>
    <property type="molecule type" value="Genomic_DNA"/>
</dbReference>
<keyword evidence="5" id="KW-1185">Reference proteome</keyword>
<protein>
    <submittedName>
        <fullName evidence="4">Acetyl-CoA synthetase-like protein</fullName>
    </submittedName>
</protein>
<name>A0A317XKR2_9BASI</name>
<dbReference type="PANTHER" id="PTHR43439:SF2">
    <property type="entry name" value="ENZYME, PUTATIVE (JCVI)-RELATED"/>
    <property type="match status" value="1"/>
</dbReference>
<evidence type="ECO:0000313" key="5">
    <source>
        <dbReference type="Proteomes" id="UP000246740"/>
    </source>
</evidence>
<dbReference type="InterPro" id="IPR051414">
    <property type="entry name" value="Adenylate-forming_Reductase"/>
</dbReference>
<proteinExistence type="predicted"/>
<dbReference type="InterPro" id="IPR013120">
    <property type="entry name" value="FAR_NAD-bd"/>
</dbReference>
<dbReference type="InterPro" id="IPR036736">
    <property type="entry name" value="ACP-like_sf"/>
</dbReference>
<dbReference type="InParanoid" id="A0A317XKR2"/>
<dbReference type="InterPro" id="IPR009081">
    <property type="entry name" value="PP-bd_ACP"/>
</dbReference>
<evidence type="ECO:0000313" key="4">
    <source>
        <dbReference type="EMBL" id="PWY98447.1"/>
    </source>
</evidence>
<keyword evidence="2" id="KW-0597">Phosphoprotein</keyword>
<dbReference type="PANTHER" id="PTHR43439">
    <property type="entry name" value="PHENYLACETATE-COENZYME A LIGASE"/>
    <property type="match status" value="1"/>
</dbReference>
<dbReference type="SUPFAM" id="SSF47336">
    <property type="entry name" value="ACP-like"/>
    <property type="match status" value="1"/>
</dbReference>
<dbReference type="STRING" id="1882483.A0A317XKR2"/>
<dbReference type="Gene3D" id="3.40.50.12780">
    <property type="entry name" value="N-terminal domain of ligase-like"/>
    <property type="match status" value="1"/>
</dbReference>
<dbReference type="InterPro" id="IPR042099">
    <property type="entry name" value="ANL_N_sf"/>
</dbReference>
<evidence type="ECO:0000256" key="1">
    <source>
        <dbReference type="ARBA" id="ARBA00022450"/>
    </source>
</evidence>
<evidence type="ECO:0000259" key="3">
    <source>
        <dbReference type="PROSITE" id="PS50075"/>
    </source>
</evidence>
<dbReference type="AlphaFoldDB" id="A0A317XKR2"/>
<dbReference type="Pfam" id="PF00501">
    <property type="entry name" value="AMP-binding"/>
    <property type="match status" value="1"/>
</dbReference>
<dbReference type="Pfam" id="PF07993">
    <property type="entry name" value="NAD_binding_4"/>
    <property type="match status" value="1"/>
</dbReference>
<reference evidence="4 5" key="1">
    <citation type="journal article" date="2018" name="Mol. Biol. Evol.">
        <title>Broad Genomic Sampling Reveals a Smut Pathogenic Ancestry of the Fungal Clade Ustilaginomycotina.</title>
        <authorList>
            <person name="Kijpornyongpan T."/>
            <person name="Mondo S.J."/>
            <person name="Barry K."/>
            <person name="Sandor L."/>
            <person name="Lee J."/>
            <person name="Lipzen A."/>
            <person name="Pangilinan J."/>
            <person name="LaButti K."/>
            <person name="Hainaut M."/>
            <person name="Henrissat B."/>
            <person name="Grigoriev I.V."/>
            <person name="Spatafora J.W."/>
            <person name="Aime M.C."/>
        </authorList>
    </citation>
    <scope>NUCLEOTIDE SEQUENCE [LARGE SCALE GENOMIC DNA]</scope>
    <source>
        <strain evidence="4 5">MCA 3645</strain>
    </source>
</reference>
<gene>
    <name evidence="4" type="ORF">BCV70DRAFT_164524</name>
</gene>
<dbReference type="SUPFAM" id="SSF51735">
    <property type="entry name" value="NAD(P)-binding Rossmann-fold domains"/>
    <property type="match status" value="1"/>
</dbReference>
<dbReference type="Gene3D" id="3.40.50.720">
    <property type="entry name" value="NAD(P)-binding Rossmann-like Domain"/>
    <property type="match status" value="1"/>
</dbReference>
<dbReference type="SUPFAM" id="SSF56801">
    <property type="entry name" value="Acetyl-CoA synthetase-like"/>
    <property type="match status" value="1"/>
</dbReference>
<dbReference type="OrthoDB" id="429813at2759"/>
<keyword evidence="1" id="KW-0596">Phosphopantetheine</keyword>
<dbReference type="Proteomes" id="UP000246740">
    <property type="component" value="Unassembled WGS sequence"/>
</dbReference>
<sequence>MAASTASLADAPISSIGFLSEAPYEGRACLNALMDDRVREDRDKVFLSVTKSTEPFEWMHLTYGQLEQCVRAATAHYASIVPPRKRGEKQNNVACYALSSLDSFVTELALLRMGHGAALLSPNNSVPALIHLVKTIDADTIIYSSDRLAAVQETLDLLTVDADEGPKVSAHLQFPAYQAIQQGRLDPLGDDLDPHSTEISYAELANDKSITMHSSGSTGFPKPLTYTHEQYMTLISDSVPYDAFCTVPVFHGYGCAVIWRQYLIRRRLYLYSENIRVDQLSEAILKSDATIFHAVPFTYKMMAESESGLSLLRRFEVCCYSGAACPQEVGDHLVANDVNLIGFLGSTEAGHMMDSLRDFANDKDWNVYRPSPRLAPHVVFENISGAEEGPFDMVIHKPWKPLTKHNRPDGSYASGDLFEKVRRADGSVKGYVYIGRGDDTLIHFSGEKTNPVPMEQTFRSSPLLRDCLVFGTGQNHTGALIIPYEQFWEAFANLSEDQRQTAMKKEIQPLIDEVNRQAPSHSRLVLEMIRFLSPENRFPLADKGSIKRPAANQLYSEQIGQLYSDFDLGVSTSDTDKLEAESPEQVVRELKKILGEYLQINLTGKEDVDLTRIGVDSLMDSQIRSKINRTFKLAVALPGNIVFGYPTLHKLAQIVFEVARLGDAVFDQHDLQAKQEQVTLDLYKALRSKLLTRPSELVHQLAHGGHEVVVLTGATGSLGAHILHQLALKPSVAKIVCLNRAKDHQDAERRTDESLRARGLPGVGDITKHHSNVVITSLAADLAKPSLGLENETYADLVKSVTSVVHNGWPVNFNMSVESFADALEGSVNLLNLVSQSAGCAKPRFLFSSSISVALRSKEKEVPEQIFSDLSRTMSMGYAQSKWIVEQLCRDAETAIGGVETVVMRIGQMVGDRQNGIWNETEAPPLMIKSAQTLGCLPDLDDQLYWLPVDAAGFVAAQLTSVPTSSPTTLVHVTTKAALPWSEIVSTLARPEYLGDSFSVVPHAEWVQRLKRSDSNPAKNPTIKLLTHFETSLAEKQAGIDFRGSFSSLHLQELFARAGLANQIDQALAAYSPAHFEKTLQAWKASTFLR</sequence>
<dbReference type="Pfam" id="PF00550">
    <property type="entry name" value="PP-binding"/>
    <property type="match status" value="1"/>
</dbReference>
<dbReference type="PROSITE" id="PS50075">
    <property type="entry name" value="CARRIER"/>
    <property type="match status" value="1"/>
</dbReference>
<organism evidence="4 5">
    <name type="scientific">Testicularia cyperi</name>
    <dbReference type="NCBI Taxonomy" id="1882483"/>
    <lineage>
        <taxon>Eukaryota</taxon>
        <taxon>Fungi</taxon>
        <taxon>Dikarya</taxon>
        <taxon>Basidiomycota</taxon>
        <taxon>Ustilaginomycotina</taxon>
        <taxon>Ustilaginomycetes</taxon>
        <taxon>Ustilaginales</taxon>
        <taxon>Anthracoideaceae</taxon>
        <taxon>Testicularia</taxon>
    </lineage>
</organism>
<dbReference type="InterPro" id="IPR000873">
    <property type="entry name" value="AMP-dep_synth/lig_dom"/>
</dbReference>
<dbReference type="Pfam" id="PF23562">
    <property type="entry name" value="AMP-binding_C_3"/>
    <property type="match status" value="1"/>
</dbReference>
<feature type="domain" description="Carrier" evidence="3">
    <location>
        <begin position="581"/>
        <end position="659"/>
    </location>
</feature>